<accession>A0A317PDT3</accession>
<evidence type="ECO:0000256" key="1">
    <source>
        <dbReference type="ARBA" id="ARBA00004365"/>
    </source>
</evidence>
<dbReference type="GO" id="GO:0009424">
    <property type="term" value="C:bacterial-type flagellum hook"/>
    <property type="evidence" value="ECO:0007669"/>
    <property type="project" value="InterPro"/>
</dbReference>
<evidence type="ECO:0000259" key="7">
    <source>
        <dbReference type="Pfam" id="PF06429"/>
    </source>
</evidence>
<dbReference type="RefSeq" id="WP_110034615.1">
    <property type="nucleotide sequence ID" value="NZ_QGTR01000014.1"/>
</dbReference>
<gene>
    <name evidence="9" type="ORF">DFR52_1149</name>
</gene>
<dbReference type="GO" id="GO:0044780">
    <property type="term" value="P:bacterial-type flagellum assembly"/>
    <property type="evidence" value="ECO:0007669"/>
    <property type="project" value="InterPro"/>
</dbReference>
<dbReference type="Proteomes" id="UP000246352">
    <property type="component" value="Unassembled WGS sequence"/>
</dbReference>
<dbReference type="PANTHER" id="PTHR30033:SF1">
    <property type="entry name" value="FLAGELLAR HOOK-ASSOCIATED PROTEIN 1"/>
    <property type="match status" value="1"/>
</dbReference>
<sequence length="483" mass="50002">MSLSGAISSAQASLSNTSTQTAVISRNISNANNPDYARRDAVLATSLYGANVVTTQRAQDTVLFRASLKGTAESSAQTTLLDGLSRMKDIYGGNDYESSPASLIATMRDTLATFAAKPGETTLAATAIADATLVAAGLRDASAAVQTVRSNADQQISLQVDKLNDLLARFKVANDGVFAGTQTGRDVNNELDERDNLLKQISEIVGVSTVSRAGNDMALYTSDGTALFETVPRPVTFVASGGFSASIPGNKVYIDGVPLSAGQGASTTATGSLQAQLQIRDDLAPTMQRQLDEIARGLVATFSEKDQSAVPTLPDAPGLFTWVGGNVPAAGTLVAGMAATIQVNPALLSNPNLLRDGGINGAAYTSNTTGAASYSALLDSFVSGMDAPMTFDASAGIGTTGSLTSFAADSVGWLELNRSDASSSAEIRSAYLYRASEAHSSATGVSLDEEMSLLLDLEQSYKAAARLLTTVDTMMQALLAVVR</sequence>
<dbReference type="GO" id="GO:0005198">
    <property type="term" value="F:structural molecule activity"/>
    <property type="evidence" value="ECO:0007669"/>
    <property type="project" value="InterPro"/>
</dbReference>
<dbReference type="Pfam" id="PF06429">
    <property type="entry name" value="Flg_bbr_C"/>
    <property type="match status" value="1"/>
</dbReference>
<keyword evidence="5" id="KW-0964">Secreted</keyword>
<evidence type="ECO:0000259" key="8">
    <source>
        <dbReference type="Pfam" id="PF22638"/>
    </source>
</evidence>
<keyword evidence="6" id="KW-0975">Bacterial flagellum</keyword>
<dbReference type="Pfam" id="PF22638">
    <property type="entry name" value="FlgK_D1"/>
    <property type="match status" value="1"/>
</dbReference>
<feature type="domain" description="Flagellar hook-associated protein FlgK helical" evidence="8">
    <location>
        <begin position="97"/>
        <end position="308"/>
    </location>
</feature>
<keyword evidence="9" id="KW-0282">Flagellum</keyword>
<comment type="subcellular location">
    <subcellularLocation>
        <location evidence="1">Bacterial flagellum</location>
    </subcellularLocation>
    <subcellularLocation>
        <location evidence="2">Secreted</location>
    </subcellularLocation>
</comment>
<dbReference type="InterPro" id="IPR053927">
    <property type="entry name" value="FlgK_helical"/>
</dbReference>
<keyword evidence="9" id="KW-0969">Cilium</keyword>
<evidence type="ECO:0000313" key="9">
    <source>
        <dbReference type="EMBL" id="PWV95252.1"/>
    </source>
</evidence>
<dbReference type="AlphaFoldDB" id="A0A317PDT3"/>
<feature type="domain" description="Flagellar basal-body/hook protein C-terminal" evidence="7">
    <location>
        <begin position="442"/>
        <end position="479"/>
    </location>
</feature>
<evidence type="ECO:0000256" key="2">
    <source>
        <dbReference type="ARBA" id="ARBA00004613"/>
    </source>
</evidence>
<keyword evidence="10" id="KW-1185">Reference proteome</keyword>
<evidence type="ECO:0000256" key="5">
    <source>
        <dbReference type="ARBA" id="ARBA00022525"/>
    </source>
</evidence>
<organism evidence="9 10">
    <name type="scientific">Hoeflea marina</name>
    <dbReference type="NCBI Taxonomy" id="274592"/>
    <lineage>
        <taxon>Bacteria</taxon>
        <taxon>Pseudomonadati</taxon>
        <taxon>Pseudomonadota</taxon>
        <taxon>Alphaproteobacteria</taxon>
        <taxon>Hyphomicrobiales</taxon>
        <taxon>Rhizobiaceae</taxon>
        <taxon>Hoeflea</taxon>
    </lineage>
</organism>
<dbReference type="PANTHER" id="PTHR30033">
    <property type="entry name" value="FLAGELLAR HOOK-ASSOCIATED PROTEIN 1"/>
    <property type="match status" value="1"/>
</dbReference>
<dbReference type="EMBL" id="QGTR01000014">
    <property type="protein sequence ID" value="PWV95252.1"/>
    <property type="molecule type" value="Genomic_DNA"/>
</dbReference>
<comment type="similarity">
    <text evidence="3">Belongs to the flagella basal body rod proteins family.</text>
</comment>
<evidence type="ECO:0000256" key="4">
    <source>
        <dbReference type="ARBA" id="ARBA00016244"/>
    </source>
</evidence>
<name>A0A317PDT3_9HYPH</name>
<dbReference type="GO" id="GO:0005576">
    <property type="term" value="C:extracellular region"/>
    <property type="evidence" value="ECO:0007669"/>
    <property type="project" value="UniProtKB-SubCell"/>
</dbReference>
<protein>
    <recommendedName>
        <fullName evidence="4">Flagellar hook-associated protein 1</fullName>
    </recommendedName>
</protein>
<proteinExistence type="inferred from homology"/>
<dbReference type="InterPro" id="IPR010930">
    <property type="entry name" value="Flg_bb/hook_C_dom"/>
</dbReference>
<dbReference type="NCBIfam" id="TIGR02492">
    <property type="entry name" value="flgK_ends"/>
    <property type="match status" value="1"/>
</dbReference>
<comment type="caution">
    <text evidence="9">The sequence shown here is derived from an EMBL/GenBank/DDBJ whole genome shotgun (WGS) entry which is preliminary data.</text>
</comment>
<evidence type="ECO:0000256" key="6">
    <source>
        <dbReference type="ARBA" id="ARBA00023143"/>
    </source>
</evidence>
<dbReference type="OrthoDB" id="7181295at2"/>
<dbReference type="SUPFAM" id="SSF64518">
    <property type="entry name" value="Phase 1 flagellin"/>
    <property type="match status" value="1"/>
</dbReference>
<evidence type="ECO:0000256" key="3">
    <source>
        <dbReference type="ARBA" id="ARBA00009677"/>
    </source>
</evidence>
<evidence type="ECO:0000313" key="10">
    <source>
        <dbReference type="Proteomes" id="UP000246352"/>
    </source>
</evidence>
<reference evidence="9 10" key="1">
    <citation type="submission" date="2018-05" db="EMBL/GenBank/DDBJ databases">
        <title>Genomic Encyclopedia of Type Strains, Phase IV (KMG-IV): sequencing the most valuable type-strain genomes for metagenomic binning, comparative biology and taxonomic classification.</title>
        <authorList>
            <person name="Goeker M."/>
        </authorList>
    </citation>
    <scope>NUCLEOTIDE SEQUENCE [LARGE SCALE GENOMIC DNA]</scope>
    <source>
        <strain evidence="9 10">DSM 16791</strain>
    </source>
</reference>
<dbReference type="InterPro" id="IPR002371">
    <property type="entry name" value="FlgK"/>
</dbReference>
<keyword evidence="9" id="KW-0966">Cell projection</keyword>